<name>A0A9X2DMG4_9BACI</name>
<dbReference type="Proteomes" id="UP001139179">
    <property type="component" value="Unassembled WGS sequence"/>
</dbReference>
<gene>
    <name evidence="2" type="ORF">M3202_02735</name>
</gene>
<keyword evidence="1" id="KW-0812">Transmembrane</keyword>
<proteinExistence type="predicted"/>
<keyword evidence="1" id="KW-0472">Membrane</keyword>
<evidence type="ECO:0000256" key="1">
    <source>
        <dbReference type="SAM" id="Phobius"/>
    </source>
</evidence>
<feature type="transmembrane region" description="Helical" evidence="1">
    <location>
        <begin position="33"/>
        <end position="52"/>
    </location>
</feature>
<dbReference type="RefSeq" id="WP_251221832.1">
    <property type="nucleotide sequence ID" value="NZ_JAMBOL010000002.1"/>
</dbReference>
<evidence type="ECO:0000313" key="2">
    <source>
        <dbReference type="EMBL" id="MCM3712983.1"/>
    </source>
</evidence>
<dbReference type="AlphaFoldDB" id="A0A9X2DMG4"/>
<keyword evidence="1" id="KW-1133">Transmembrane helix</keyword>
<protein>
    <submittedName>
        <fullName evidence="2">Uncharacterized protein</fullName>
    </submittedName>
</protein>
<reference evidence="2" key="1">
    <citation type="submission" date="2022-05" db="EMBL/GenBank/DDBJ databases">
        <title>Comparative Genomics of Spacecraft Associated Microbes.</title>
        <authorList>
            <person name="Tran M.T."/>
            <person name="Wright A."/>
            <person name="Seuylemezian A."/>
            <person name="Eisen J."/>
            <person name="Coil D."/>
        </authorList>
    </citation>
    <scope>NUCLEOTIDE SEQUENCE</scope>
    <source>
        <strain evidence="2">214.1.1</strain>
    </source>
</reference>
<sequence>MRQPNKHLFYSLVYFIAALACGISSYLNENVFRIFFTVLCGVLLILSILSLIKYRMNRPRQI</sequence>
<evidence type="ECO:0000313" key="3">
    <source>
        <dbReference type="Proteomes" id="UP001139179"/>
    </source>
</evidence>
<feature type="transmembrane region" description="Helical" evidence="1">
    <location>
        <begin position="7"/>
        <end position="27"/>
    </location>
</feature>
<organism evidence="2 3">
    <name type="scientific">Halalkalibacter oceani</name>
    <dbReference type="NCBI Taxonomy" id="1653776"/>
    <lineage>
        <taxon>Bacteria</taxon>
        <taxon>Bacillati</taxon>
        <taxon>Bacillota</taxon>
        <taxon>Bacilli</taxon>
        <taxon>Bacillales</taxon>
        <taxon>Bacillaceae</taxon>
        <taxon>Halalkalibacter</taxon>
    </lineage>
</organism>
<comment type="caution">
    <text evidence="2">The sequence shown here is derived from an EMBL/GenBank/DDBJ whole genome shotgun (WGS) entry which is preliminary data.</text>
</comment>
<accession>A0A9X2DMG4</accession>
<keyword evidence="3" id="KW-1185">Reference proteome</keyword>
<dbReference type="EMBL" id="JAMBOL010000002">
    <property type="protein sequence ID" value="MCM3712983.1"/>
    <property type="molecule type" value="Genomic_DNA"/>
</dbReference>
<dbReference type="PROSITE" id="PS51257">
    <property type="entry name" value="PROKAR_LIPOPROTEIN"/>
    <property type="match status" value="1"/>
</dbReference>